<proteinExistence type="predicted"/>
<dbReference type="CDD" id="cd00322">
    <property type="entry name" value="FNR_like"/>
    <property type="match status" value="1"/>
</dbReference>
<dbReference type="InterPro" id="IPR039261">
    <property type="entry name" value="FNR_nucleotide-bd"/>
</dbReference>
<gene>
    <name evidence="2" type="ORF">A4H97_06275</name>
</gene>
<accession>A0A1V9EMN0</accession>
<dbReference type="InterPro" id="IPR001433">
    <property type="entry name" value="OxRdtase_FAD/NAD-bd"/>
</dbReference>
<sequence length="253" mass="29270">MSLTWHTGKVIRIVNETSNTRRYWIEVPEMPAFDFEPGQFVTLDMPIHEKPNKRWRSYSIASWPDGSNVFELVIVLLEGGAGTTWLFNEVKEGDPLTFRGPQGKFTLPEPIDRDLFFICTGTGIAPFRSMLHHILNHNITHQNIYLIFGCRKLTDNLYGKELQELSEKVTSFQYLPTYSREVPENYNHLIRTGYVHSIYEEIIRGSAQTSAGPAAMKPAYFYLCGWKNMIDEAKQRIQDLGYDRKTIHLELYG</sequence>
<dbReference type="Gene3D" id="2.40.30.10">
    <property type="entry name" value="Translation factors"/>
    <property type="match status" value="1"/>
</dbReference>
<dbReference type="PROSITE" id="PS51384">
    <property type="entry name" value="FAD_FR"/>
    <property type="match status" value="1"/>
</dbReference>
<protein>
    <submittedName>
        <fullName evidence="2">Oxidoreductase</fullName>
    </submittedName>
</protein>
<dbReference type="SUPFAM" id="SSF63380">
    <property type="entry name" value="Riboflavin synthase domain-like"/>
    <property type="match status" value="1"/>
</dbReference>
<name>A0A1V9EMN0_9BACT</name>
<feature type="domain" description="FAD-binding FR-type" evidence="1">
    <location>
        <begin position="3"/>
        <end position="108"/>
    </location>
</feature>
<dbReference type="Pfam" id="PF00970">
    <property type="entry name" value="FAD_binding_6"/>
    <property type="match status" value="1"/>
</dbReference>
<evidence type="ECO:0000259" key="1">
    <source>
        <dbReference type="PROSITE" id="PS51384"/>
    </source>
</evidence>
<dbReference type="EMBL" id="LVXG01000023">
    <property type="protein sequence ID" value="OQP47115.1"/>
    <property type="molecule type" value="Genomic_DNA"/>
</dbReference>
<dbReference type="InterPro" id="IPR008333">
    <property type="entry name" value="Cbr1-like_FAD-bd_dom"/>
</dbReference>
<comment type="caution">
    <text evidence="2">The sequence shown here is derived from an EMBL/GenBank/DDBJ whole genome shotgun (WGS) entry which is preliminary data.</text>
</comment>
<dbReference type="Pfam" id="PF00175">
    <property type="entry name" value="NAD_binding_1"/>
    <property type="match status" value="1"/>
</dbReference>
<dbReference type="PRINTS" id="PR00371">
    <property type="entry name" value="FPNCR"/>
</dbReference>
<dbReference type="GO" id="GO:0016491">
    <property type="term" value="F:oxidoreductase activity"/>
    <property type="evidence" value="ECO:0007669"/>
    <property type="project" value="InterPro"/>
</dbReference>
<evidence type="ECO:0000313" key="2">
    <source>
        <dbReference type="EMBL" id="OQP47115.1"/>
    </source>
</evidence>
<dbReference type="InterPro" id="IPR017927">
    <property type="entry name" value="FAD-bd_FR_type"/>
</dbReference>
<dbReference type="SUPFAM" id="SSF52343">
    <property type="entry name" value="Ferredoxin reductase-like, C-terminal NADP-linked domain"/>
    <property type="match status" value="1"/>
</dbReference>
<dbReference type="PANTHER" id="PTHR47354">
    <property type="entry name" value="NADH OXIDOREDUCTASE HCR"/>
    <property type="match status" value="1"/>
</dbReference>
<dbReference type="InterPro" id="IPR050415">
    <property type="entry name" value="MRET"/>
</dbReference>
<dbReference type="InterPro" id="IPR001709">
    <property type="entry name" value="Flavoprot_Pyr_Nucl_cyt_Rdtase"/>
</dbReference>
<dbReference type="PRINTS" id="PR00410">
    <property type="entry name" value="PHEHYDRXLASE"/>
</dbReference>
<evidence type="ECO:0000313" key="3">
    <source>
        <dbReference type="Proteomes" id="UP000192610"/>
    </source>
</evidence>
<dbReference type="RefSeq" id="WP_081201120.1">
    <property type="nucleotide sequence ID" value="NZ_FOCZ01000002.1"/>
</dbReference>
<organism evidence="2 3">
    <name type="scientific">Niastella yeongjuensis</name>
    <dbReference type="NCBI Taxonomy" id="354355"/>
    <lineage>
        <taxon>Bacteria</taxon>
        <taxon>Pseudomonadati</taxon>
        <taxon>Bacteroidota</taxon>
        <taxon>Chitinophagia</taxon>
        <taxon>Chitinophagales</taxon>
        <taxon>Chitinophagaceae</taxon>
        <taxon>Niastella</taxon>
    </lineage>
</organism>
<dbReference type="Proteomes" id="UP000192610">
    <property type="component" value="Unassembled WGS sequence"/>
</dbReference>
<dbReference type="PANTHER" id="PTHR47354:SF5">
    <property type="entry name" value="PROTEIN RFBI"/>
    <property type="match status" value="1"/>
</dbReference>
<dbReference type="STRING" id="354355.SAMN05660816_01282"/>
<reference evidence="3" key="1">
    <citation type="submission" date="2016-04" db="EMBL/GenBank/DDBJ databases">
        <authorList>
            <person name="Chen L."/>
            <person name="Zhuang W."/>
            <person name="Wang G."/>
        </authorList>
    </citation>
    <scope>NUCLEOTIDE SEQUENCE [LARGE SCALE GENOMIC DNA]</scope>
    <source>
        <strain evidence="3">17621</strain>
    </source>
</reference>
<dbReference type="AlphaFoldDB" id="A0A1V9EMN0"/>
<dbReference type="Gene3D" id="3.40.50.80">
    <property type="entry name" value="Nucleotide-binding domain of ferredoxin-NADP reductase (FNR) module"/>
    <property type="match status" value="1"/>
</dbReference>
<dbReference type="InterPro" id="IPR017938">
    <property type="entry name" value="Riboflavin_synthase-like_b-brl"/>
</dbReference>
<dbReference type="OrthoDB" id="9789468at2"/>
<keyword evidence="3" id="KW-1185">Reference proteome</keyword>